<reference evidence="1" key="2">
    <citation type="submission" date="2018-10" db="UniProtKB">
        <authorList>
            <consortium name="EnsemblPlants"/>
        </authorList>
    </citation>
    <scope>IDENTIFICATION</scope>
</reference>
<name>A0A3B6NXE6_WHEAT</name>
<dbReference type="Gramene" id="TraesROB_scaffold_018419_01G000600.1">
    <property type="protein sequence ID" value="TraesROB_scaffold_018419_01G000600.1"/>
    <property type="gene ID" value="TraesROB_scaffold_018419_01G000600"/>
</dbReference>
<dbReference type="EnsemblPlants" id="TraesCS6A02G410400.1">
    <property type="protein sequence ID" value="TraesCS6A02G410400.1.cds1"/>
    <property type="gene ID" value="TraesCS6A02G410400"/>
</dbReference>
<dbReference type="Gramene" id="TraesCS6A03G1025500.1">
    <property type="protein sequence ID" value="TraesCS6A03G1025500.1.CDS1"/>
    <property type="gene ID" value="TraesCS6A03G1025500"/>
</dbReference>
<dbReference type="Gramene" id="TraesNOR6A03G03446470.1">
    <property type="protein sequence ID" value="TraesNOR6A03G03446470.1.CDS1"/>
    <property type="gene ID" value="TraesNOR6A03G03446470"/>
</dbReference>
<accession>A0A3B6NXE6</accession>
<dbReference type="Gramene" id="TraesCLE_scaffold_014903_01G000200.1">
    <property type="protein sequence ID" value="TraesCLE_scaffold_014903_01G000200.1"/>
    <property type="gene ID" value="TraesCLE_scaffold_014903_01G000200"/>
</dbReference>
<protein>
    <submittedName>
        <fullName evidence="1">Uncharacterized protein</fullName>
    </submittedName>
</protein>
<dbReference type="OMA" id="NVVSHNF"/>
<reference evidence="1" key="1">
    <citation type="submission" date="2018-08" db="EMBL/GenBank/DDBJ databases">
        <authorList>
            <person name="Rossello M."/>
        </authorList>
    </citation>
    <scope>NUCLEOTIDE SEQUENCE [LARGE SCALE GENOMIC DNA]</scope>
    <source>
        <strain evidence="1">cv. Chinese Spring</strain>
    </source>
</reference>
<evidence type="ECO:0000313" key="2">
    <source>
        <dbReference type="Proteomes" id="UP000019116"/>
    </source>
</evidence>
<evidence type="ECO:0000313" key="1">
    <source>
        <dbReference type="EnsemblPlants" id="TraesCS6A02G410400.1.cds1"/>
    </source>
</evidence>
<dbReference type="Gramene" id="TraesCAD_scaffold_020116_01G000600.1">
    <property type="protein sequence ID" value="TraesCAD_scaffold_020116_01G000600.1"/>
    <property type="gene ID" value="TraesCAD_scaffold_020116_01G000600"/>
</dbReference>
<dbReference type="Gramene" id="TraesLAC6A03G03372660.1">
    <property type="protein sequence ID" value="TraesLAC6A03G03372660.1.CDS1"/>
    <property type="gene ID" value="TraesLAC6A03G03372660"/>
</dbReference>
<proteinExistence type="predicted"/>
<sequence>MDATPSWFALADALCSAAPSRLRTWSVASDCSNVVSHNFEGLFSTSADVSSPWLLSDGLPAAADQTVTVFGGTCRSVALPRRSGRSNPSARGRLLEMEHAAAVIILFCGVMQCMVAGFGAAVTGSTAPPSVSTYASLPSHRGAQVATIARTAYNPAPRSPRSCAQDRVSASDDLSSLDSKQWEKAFVDCAIVV</sequence>
<dbReference type="AlphaFoldDB" id="A0A3B6NXE6"/>
<dbReference type="Proteomes" id="UP000019116">
    <property type="component" value="Chromosome 6A"/>
</dbReference>
<keyword evidence="2" id="KW-1185">Reference proteome</keyword>
<dbReference type="Gramene" id="TraesJUL6A03G03439260.1">
    <property type="protein sequence ID" value="TraesJUL6A03G03439260.1.CDS1"/>
    <property type="gene ID" value="TraesJUL6A03G03439260"/>
</dbReference>
<organism evidence="1">
    <name type="scientific">Triticum aestivum</name>
    <name type="common">Wheat</name>
    <dbReference type="NCBI Taxonomy" id="4565"/>
    <lineage>
        <taxon>Eukaryota</taxon>
        <taxon>Viridiplantae</taxon>
        <taxon>Streptophyta</taxon>
        <taxon>Embryophyta</taxon>
        <taxon>Tracheophyta</taxon>
        <taxon>Spermatophyta</taxon>
        <taxon>Magnoliopsida</taxon>
        <taxon>Liliopsida</taxon>
        <taxon>Poales</taxon>
        <taxon>Poaceae</taxon>
        <taxon>BOP clade</taxon>
        <taxon>Pooideae</taxon>
        <taxon>Triticodae</taxon>
        <taxon>Triticeae</taxon>
        <taxon>Triticinae</taxon>
        <taxon>Triticum</taxon>
    </lineage>
</organism>
<dbReference type="Gramene" id="TraesCS6A02G410400.1">
    <property type="protein sequence ID" value="TraesCS6A02G410400.1.cds1"/>
    <property type="gene ID" value="TraesCS6A02G410400"/>
</dbReference>
<dbReference type="Gramene" id="TraesSYM6A03G03355890.1">
    <property type="protein sequence ID" value="TraesSYM6A03G03355890.1.CDS1"/>
    <property type="gene ID" value="TraesSYM6A03G03355890"/>
</dbReference>